<dbReference type="HOGENOM" id="CLU_012712_1_1_1"/>
<evidence type="ECO:0000256" key="4">
    <source>
        <dbReference type="SAM" id="MobiDB-lite"/>
    </source>
</evidence>
<dbReference type="OrthoDB" id="10267235at2759"/>
<dbReference type="AlphaFoldDB" id="A0A084G388"/>
<evidence type="ECO:0000256" key="1">
    <source>
        <dbReference type="ARBA" id="ARBA00037883"/>
    </source>
</evidence>
<dbReference type="PANTHER" id="PTHR22603">
    <property type="entry name" value="CHOLINE/ETHANOALAMINE KINASE"/>
    <property type="match status" value="1"/>
</dbReference>
<evidence type="ECO:0000256" key="2">
    <source>
        <dbReference type="ARBA" id="ARBA00038211"/>
    </source>
</evidence>
<dbReference type="Gene3D" id="3.90.1200.10">
    <property type="match status" value="1"/>
</dbReference>
<accession>A0A084G388</accession>
<comment type="caution">
    <text evidence="5">The sequence shown here is derived from an EMBL/GenBank/DDBJ whole genome shotgun (WGS) entry which is preliminary data.</text>
</comment>
<protein>
    <recommendedName>
        <fullName evidence="3">ethanolamine kinase</fullName>
        <ecNumber evidence="3">2.7.1.82</ecNumber>
    </recommendedName>
</protein>
<gene>
    <name evidence="5" type="ORF">SAPIO_CDS6790</name>
</gene>
<comment type="pathway">
    <text evidence="1">Phospholipid metabolism; phosphatidylethanolamine biosynthesis; phosphatidylethanolamine from ethanolamine: step 1/3.</text>
</comment>
<dbReference type="SUPFAM" id="SSF56112">
    <property type="entry name" value="Protein kinase-like (PK-like)"/>
    <property type="match status" value="1"/>
</dbReference>
<proteinExistence type="inferred from homology"/>
<dbReference type="PANTHER" id="PTHR22603:SF66">
    <property type="entry name" value="ETHANOLAMINE KINASE"/>
    <property type="match status" value="1"/>
</dbReference>
<name>A0A084G388_PSEDA</name>
<feature type="region of interest" description="Disordered" evidence="4">
    <location>
        <begin position="176"/>
        <end position="205"/>
    </location>
</feature>
<dbReference type="VEuPathDB" id="FungiDB:SAPIO_CDS6790"/>
<sequence>MADTNGIPNGLSNGTPNGITNGDRRVRILPLAYDGHNSEESALQLVYAVRPEWKTPEANVKFVRCTDGITNTLLKVINEVPGASTEDVDREAILLRAYGHGTHVIIDRQREAENHELLMAHGLAPELLARFQNGMLYRYIRGTVASTEDLRDPDIYIPVARRLAEWHATIPCIPSAPVAQTNGDGDSEAKRRRQSIDAAAPGKPAPNLWTVMQKWIYALPTDTDQKRERQARLQTELNKLIKDLSQRPGLGENGLVFAHCDLLHGNVIILPRGENDDPLLQETVVSFIDYEYAAPSPAAFDIANHFAEWAGFECKYERLPTKSERLDFIRHYVQAYLGFSGSSASLVAVEQEAQKLAREVDLYRGIPGFYWGIWALIQAVISEIDFDYATYAELRLGEYWAWKAEADGTRAAEGNELPSREKRWAEP</sequence>
<dbReference type="GO" id="GO:0006646">
    <property type="term" value="P:phosphatidylethanolamine biosynthetic process"/>
    <property type="evidence" value="ECO:0007669"/>
    <property type="project" value="TreeGrafter"/>
</dbReference>
<dbReference type="KEGG" id="sapo:SAPIO_CDS6790"/>
<comment type="similarity">
    <text evidence="2">Belongs to the choline/ethanolamine kinase family.</text>
</comment>
<keyword evidence="6" id="KW-1185">Reference proteome</keyword>
<dbReference type="CDD" id="cd05157">
    <property type="entry name" value="ETNK_euk"/>
    <property type="match status" value="1"/>
</dbReference>
<dbReference type="RefSeq" id="XP_016641599.1">
    <property type="nucleotide sequence ID" value="XM_016788800.1"/>
</dbReference>
<evidence type="ECO:0000313" key="6">
    <source>
        <dbReference type="Proteomes" id="UP000028545"/>
    </source>
</evidence>
<evidence type="ECO:0000256" key="3">
    <source>
        <dbReference type="ARBA" id="ARBA00038874"/>
    </source>
</evidence>
<dbReference type="Proteomes" id="UP000028545">
    <property type="component" value="Unassembled WGS sequence"/>
</dbReference>
<evidence type="ECO:0000313" key="5">
    <source>
        <dbReference type="EMBL" id="KEZ41800.1"/>
    </source>
</evidence>
<dbReference type="Pfam" id="PF01633">
    <property type="entry name" value="Choline_kinase"/>
    <property type="match status" value="1"/>
</dbReference>
<dbReference type="EC" id="2.7.1.82" evidence="3"/>
<dbReference type="GeneID" id="27725862"/>
<reference evidence="5 6" key="1">
    <citation type="journal article" date="2014" name="Genome Announc.">
        <title>Draft genome sequence of the pathogenic fungus Scedosporium apiospermum.</title>
        <authorList>
            <person name="Vandeputte P."/>
            <person name="Ghamrawi S."/>
            <person name="Rechenmann M."/>
            <person name="Iltis A."/>
            <person name="Giraud S."/>
            <person name="Fleury M."/>
            <person name="Thornton C."/>
            <person name="Delhaes L."/>
            <person name="Meyer W."/>
            <person name="Papon N."/>
            <person name="Bouchara J.P."/>
        </authorList>
    </citation>
    <scope>NUCLEOTIDE SEQUENCE [LARGE SCALE GENOMIC DNA]</scope>
    <source>
        <strain evidence="5 6">IHEM 14462</strain>
    </source>
</reference>
<dbReference type="GO" id="GO:0005737">
    <property type="term" value="C:cytoplasm"/>
    <property type="evidence" value="ECO:0007669"/>
    <property type="project" value="TreeGrafter"/>
</dbReference>
<dbReference type="OMA" id="FALIPKY"/>
<dbReference type="InterPro" id="IPR011009">
    <property type="entry name" value="Kinase-like_dom_sf"/>
</dbReference>
<dbReference type="EMBL" id="JOWA01000107">
    <property type="protein sequence ID" value="KEZ41800.1"/>
    <property type="molecule type" value="Genomic_DNA"/>
</dbReference>
<dbReference type="GO" id="GO:0004305">
    <property type="term" value="F:ethanolamine kinase activity"/>
    <property type="evidence" value="ECO:0007669"/>
    <property type="project" value="UniProtKB-EC"/>
</dbReference>
<organism evidence="5 6">
    <name type="scientific">Pseudallescheria apiosperma</name>
    <name type="common">Scedosporium apiospermum</name>
    <dbReference type="NCBI Taxonomy" id="563466"/>
    <lineage>
        <taxon>Eukaryota</taxon>
        <taxon>Fungi</taxon>
        <taxon>Dikarya</taxon>
        <taxon>Ascomycota</taxon>
        <taxon>Pezizomycotina</taxon>
        <taxon>Sordariomycetes</taxon>
        <taxon>Hypocreomycetidae</taxon>
        <taxon>Microascales</taxon>
        <taxon>Microascaceae</taxon>
        <taxon>Scedosporium</taxon>
    </lineage>
</organism>